<dbReference type="GeneID" id="106670244"/>
<feature type="binding site" evidence="12">
    <location>
        <position position="105"/>
    </location>
    <ligand>
        <name>Zn(2+)</name>
        <dbReference type="ChEBI" id="CHEBI:29105"/>
        <note>catalytic</note>
    </ligand>
</feature>
<dbReference type="FunFam" id="3.40.140.10:FF:000008">
    <property type="entry name" value="Cytidine deaminase"/>
    <property type="match status" value="1"/>
</dbReference>
<keyword evidence="16" id="KW-1185">Reference proteome</keyword>
<comment type="catalytic activity">
    <reaction evidence="13">
        <text>2'-deoxycytidine + H2O + H(+) = 2'-deoxyuridine + NH4(+)</text>
        <dbReference type="Rhea" id="RHEA:13433"/>
        <dbReference type="ChEBI" id="CHEBI:15377"/>
        <dbReference type="ChEBI" id="CHEBI:15378"/>
        <dbReference type="ChEBI" id="CHEBI:15698"/>
        <dbReference type="ChEBI" id="CHEBI:16450"/>
        <dbReference type="ChEBI" id="CHEBI:28938"/>
        <dbReference type="EC" id="3.5.4.5"/>
    </reaction>
</comment>
<dbReference type="NCBIfam" id="NF004064">
    <property type="entry name" value="PRK05578.1"/>
    <property type="match status" value="1"/>
</dbReference>
<dbReference type="Gene3D" id="3.40.140.10">
    <property type="entry name" value="Cytidine Deaminase, domain 2"/>
    <property type="match status" value="1"/>
</dbReference>
<evidence type="ECO:0000256" key="1">
    <source>
        <dbReference type="ARBA" id="ARBA00001947"/>
    </source>
</evidence>
<dbReference type="PROSITE" id="PS51747">
    <property type="entry name" value="CYT_DCMP_DEAMINASES_2"/>
    <property type="match status" value="1"/>
</dbReference>
<evidence type="ECO:0000256" key="7">
    <source>
        <dbReference type="ARBA" id="ARBA00022833"/>
    </source>
</evidence>
<dbReference type="KEGG" id="clec:106670244"/>
<dbReference type="OMA" id="IEIYFMG"/>
<proteinExistence type="inferred from homology"/>
<dbReference type="InterPro" id="IPR016192">
    <property type="entry name" value="APOBEC/CMP_deaminase_Zn-bd"/>
</dbReference>
<evidence type="ECO:0000256" key="9">
    <source>
        <dbReference type="ARBA" id="ARBA00049558"/>
    </source>
</evidence>
<feature type="active site" description="Proton donor" evidence="10">
    <location>
        <position position="73"/>
    </location>
</feature>
<evidence type="ECO:0000256" key="6">
    <source>
        <dbReference type="ARBA" id="ARBA00022801"/>
    </source>
</evidence>
<dbReference type="PANTHER" id="PTHR11644:SF2">
    <property type="entry name" value="CYTIDINE DEAMINASE"/>
    <property type="match status" value="1"/>
</dbReference>
<feature type="binding site" evidence="12">
    <location>
        <position position="71"/>
    </location>
    <ligand>
        <name>Zn(2+)</name>
        <dbReference type="ChEBI" id="CHEBI:29105"/>
        <note>catalytic</note>
    </ligand>
</feature>
<dbReference type="AlphaFoldDB" id="A0A8I6S4Y9"/>
<organism evidence="15 16">
    <name type="scientific">Cimex lectularius</name>
    <name type="common">Bed bug</name>
    <name type="synonym">Acanthia lectularia</name>
    <dbReference type="NCBI Taxonomy" id="79782"/>
    <lineage>
        <taxon>Eukaryota</taxon>
        <taxon>Metazoa</taxon>
        <taxon>Ecdysozoa</taxon>
        <taxon>Arthropoda</taxon>
        <taxon>Hexapoda</taxon>
        <taxon>Insecta</taxon>
        <taxon>Pterygota</taxon>
        <taxon>Neoptera</taxon>
        <taxon>Paraneoptera</taxon>
        <taxon>Hemiptera</taxon>
        <taxon>Heteroptera</taxon>
        <taxon>Panheteroptera</taxon>
        <taxon>Cimicomorpha</taxon>
        <taxon>Cimicidae</taxon>
        <taxon>Cimex</taxon>
    </lineage>
</organism>
<feature type="binding site" evidence="11">
    <location>
        <begin position="60"/>
        <end position="66"/>
    </location>
    <ligand>
        <name>substrate</name>
    </ligand>
</feature>
<dbReference type="InterPro" id="IPR006262">
    <property type="entry name" value="Cyt_deam_tetra"/>
</dbReference>
<protein>
    <recommendedName>
        <fullName evidence="4 13">Cytidine deaminase</fullName>
        <ecNumber evidence="4 13">3.5.4.5</ecNumber>
    </recommendedName>
    <alternativeName>
        <fullName evidence="8 13">Cytidine aminohydrolase</fullName>
    </alternativeName>
</protein>
<comment type="catalytic activity">
    <reaction evidence="9 13">
        <text>cytidine + H2O + H(+) = uridine + NH4(+)</text>
        <dbReference type="Rhea" id="RHEA:16069"/>
        <dbReference type="ChEBI" id="CHEBI:15377"/>
        <dbReference type="ChEBI" id="CHEBI:15378"/>
        <dbReference type="ChEBI" id="CHEBI:16704"/>
        <dbReference type="ChEBI" id="CHEBI:17562"/>
        <dbReference type="ChEBI" id="CHEBI:28938"/>
        <dbReference type="EC" id="3.5.4.5"/>
    </reaction>
</comment>
<dbReference type="EC" id="3.5.4.5" evidence="4 13"/>
<feature type="binding site" evidence="12">
    <location>
        <position position="108"/>
    </location>
    <ligand>
        <name>Zn(2+)</name>
        <dbReference type="ChEBI" id="CHEBI:29105"/>
        <note>catalytic</note>
    </ligand>
</feature>
<comment type="cofactor">
    <cofactor evidence="1 12 13">
        <name>Zn(2+)</name>
        <dbReference type="ChEBI" id="CHEBI:29105"/>
    </cofactor>
</comment>
<keyword evidence="7 12" id="KW-0862">Zinc</keyword>
<dbReference type="SUPFAM" id="SSF53927">
    <property type="entry name" value="Cytidine deaminase-like"/>
    <property type="match status" value="1"/>
</dbReference>
<evidence type="ECO:0000259" key="14">
    <source>
        <dbReference type="PROSITE" id="PS51747"/>
    </source>
</evidence>
<dbReference type="Proteomes" id="UP000494040">
    <property type="component" value="Unassembled WGS sequence"/>
</dbReference>
<evidence type="ECO:0000256" key="5">
    <source>
        <dbReference type="ARBA" id="ARBA00022723"/>
    </source>
</evidence>
<evidence type="ECO:0000313" key="15">
    <source>
        <dbReference type="EnsemblMetazoa" id="XP_014255882.1"/>
    </source>
</evidence>
<name>A0A8I6S4Y9_CIMLE</name>
<dbReference type="GO" id="GO:0004126">
    <property type="term" value="F:cytidine deaminase activity"/>
    <property type="evidence" value="ECO:0007669"/>
    <property type="project" value="UniProtKB-UniRule"/>
</dbReference>
<dbReference type="GO" id="GO:0072527">
    <property type="term" value="P:pyrimidine-containing compound metabolic process"/>
    <property type="evidence" value="ECO:0007669"/>
    <property type="project" value="UniProtKB-ARBA"/>
</dbReference>
<dbReference type="EnsemblMetazoa" id="XM_014400396.1">
    <property type="protein sequence ID" value="XP_014255882.1"/>
    <property type="gene ID" value="LOC106670244"/>
</dbReference>
<evidence type="ECO:0000256" key="4">
    <source>
        <dbReference type="ARBA" id="ARBA00012783"/>
    </source>
</evidence>
<comment type="function">
    <text evidence="2 13">This enzyme scavenges exogenous and endogenous cytidine and 2'-deoxycytidine for UMP synthesis.</text>
</comment>
<evidence type="ECO:0000256" key="13">
    <source>
        <dbReference type="RuleBase" id="RU364006"/>
    </source>
</evidence>
<evidence type="ECO:0000256" key="10">
    <source>
        <dbReference type="PIRSR" id="PIRSR606262-1"/>
    </source>
</evidence>
<feature type="domain" description="CMP/dCMP-type deaminase" evidence="14">
    <location>
        <begin position="19"/>
        <end position="150"/>
    </location>
</feature>
<dbReference type="GO" id="GO:0005829">
    <property type="term" value="C:cytosol"/>
    <property type="evidence" value="ECO:0007669"/>
    <property type="project" value="TreeGrafter"/>
</dbReference>
<dbReference type="CDD" id="cd01283">
    <property type="entry name" value="cytidine_deaminase"/>
    <property type="match status" value="1"/>
</dbReference>
<evidence type="ECO:0000256" key="11">
    <source>
        <dbReference type="PIRSR" id="PIRSR606262-2"/>
    </source>
</evidence>
<sequence length="154" mass="16771">MASDDDFTGKYVNFNKLDSDVQLLIKESVKARNNAYCPYSNFRVGAALLTDSGAVYPGCNVENISYGASICAERVAVCNAISSGDCNIKKIVVCADSNEGPVSPCGMCRQFIVEFSKNKDIAIYLTSSKLDSKIVVTSIRELLPRAFITFRDIS</sequence>
<evidence type="ECO:0000313" key="16">
    <source>
        <dbReference type="Proteomes" id="UP000494040"/>
    </source>
</evidence>
<keyword evidence="5 12" id="KW-0479">Metal-binding</keyword>
<dbReference type="InterPro" id="IPR002125">
    <property type="entry name" value="CMP_dCMP_dom"/>
</dbReference>
<dbReference type="RefSeq" id="XP_014255882.1">
    <property type="nucleotide sequence ID" value="XM_014400396.1"/>
</dbReference>
<evidence type="ECO:0000256" key="2">
    <source>
        <dbReference type="ARBA" id="ARBA00003949"/>
    </source>
</evidence>
<dbReference type="PANTHER" id="PTHR11644">
    <property type="entry name" value="CYTIDINE DEAMINASE"/>
    <property type="match status" value="1"/>
</dbReference>
<dbReference type="GO" id="GO:0008270">
    <property type="term" value="F:zinc ion binding"/>
    <property type="evidence" value="ECO:0007669"/>
    <property type="project" value="UniProtKB-UniRule"/>
</dbReference>
<dbReference type="InterPro" id="IPR016193">
    <property type="entry name" value="Cytidine_deaminase-like"/>
</dbReference>
<reference evidence="15" key="1">
    <citation type="submission" date="2022-01" db="UniProtKB">
        <authorList>
            <consortium name="EnsemblMetazoa"/>
        </authorList>
    </citation>
    <scope>IDENTIFICATION</scope>
</reference>
<dbReference type="InterPro" id="IPR050202">
    <property type="entry name" value="Cyt/Deoxycyt_deaminase"/>
</dbReference>
<dbReference type="NCBIfam" id="TIGR01354">
    <property type="entry name" value="cyt_deam_tetra"/>
    <property type="match status" value="1"/>
</dbReference>
<evidence type="ECO:0000256" key="3">
    <source>
        <dbReference type="ARBA" id="ARBA00006576"/>
    </source>
</evidence>
<evidence type="ECO:0000256" key="12">
    <source>
        <dbReference type="PIRSR" id="PIRSR606262-3"/>
    </source>
</evidence>
<evidence type="ECO:0000256" key="8">
    <source>
        <dbReference type="ARBA" id="ARBA00032005"/>
    </source>
</evidence>
<comment type="similarity">
    <text evidence="3 13">Belongs to the cytidine and deoxycytidylate deaminase family.</text>
</comment>
<dbReference type="OrthoDB" id="414540at2759"/>
<dbReference type="GO" id="GO:0055086">
    <property type="term" value="P:nucleobase-containing small molecule metabolic process"/>
    <property type="evidence" value="ECO:0007669"/>
    <property type="project" value="UniProtKB-ARBA"/>
</dbReference>
<accession>A0A8I6S4Y9</accession>
<dbReference type="Pfam" id="PF00383">
    <property type="entry name" value="dCMP_cyt_deam_1"/>
    <property type="match status" value="1"/>
</dbReference>
<dbReference type="PROSITE" id="PS00903">
    <property type="entry name" value="CYT_DCMP_DEAMINASES_1"/>
    <property type="match status" value="1"/>
</dbReference>
<keyword evidence="6 13" id="KW-0378">Hydrolase</keyword>
<dbReference type="GO" id="GO:0042802">
    <property type="term" value="F:identical protein binding"/>
    <property type="evidence" value="ECO:0007669"/>
    <property type="project" value="UniProtKB-ARBA"/>
</dbReference>